<dbReference type="SUPFAM" id="SSF88659">
    <property type="entry name" value="Sigma3 and sigma4 domains of RNA polymerase sigma factors"/>
    <property type="match status" value="2"/>
</dbReference>
<reference evidence="9" key="1">
    <citation type="journal article" date="2019" name="Int. J. Syst. Evol. Microbiol.">
        <title>The Global Catalogue of Microorganisms (GCM) 10K type strain sequencing project: providing services to taxonomists for standard genome sequencing and annotation.</title>
        <authorList>
            <consortium name="The Broad Institute Genomics Platform"/>
            <consortium name="The Broad Institute Genome Sequencing Center for Infectious Disease"/>
            <person name="Wu L."/>
            <person name="Ma J."/>
        </authorList>
    </citation>
    <scope>NUCLEOTIDE SEQUENCE [LARGE SCALE GENOMIC DNA]</scope>
    <source>
        <strain evidence="9">JCM 10425</strain>
    </source>
</reference>
<sequence>MGVTALVTSTCTAPTTDPVLSGPDEPDYSRYETVAPLFRQLAACDSDEARRHALIKELTLIHLPLARNLATRYANRGQPREDLLQVARVGLLQSIHRFDPGRGSEFLSFAVPTITGSLRRHFRDQGWDVKVPRGLQELRARIQSAVAELSQRTGRSPTASELATHVMAPREEVLAALRAGEAYNASSLDAPLSADGSGTTVGDNLGGLDRRFEGVDNHEALKPLLAALPDRDREILKLRFVDEFTQTQIAERIGVSQMHVSRLLNQIVSRLRVGMLAD</sequence>
<dbReference type="InterPro" id="IPR007627">
    <property type="entry name" value="RNA_pol_sigma70_r2"/>
</dbReference>
<dbReference type="Pfam" id="PF04545">
    <property type="entry name" value="Sigma70_r4"/>
    <property type="match status" value="1"/>
</dbReference>
<dbReference type="InterPro" id="IPR014322">
    <property type="entry name" value="RNA_pol_sigma-B/F/G"/>
</dbReference>
<dbReference type="InterPro" id="IPR013324">
    <property type="entry name" value="RNA_pol_sigma_r3/r4-like"/>
</dbReference>
<proteinExistence type="predicted"/>
<dbReference type="InterPro" id="IPR007630">
    <property type="entry name" value="RNA_pol_sigma70_r4"/>
</dbReference>
<dbReference type="EMBL" id="BAAAGX010000033">
    <property type="protein sequence ID" value="GAA0275043.1"/>
    <property type="molecule type" value="Genomic_DNA"/>
</dbReference>
<dbReference type="Gene3D" id="1.20.120.1810">
    <property type="match status" value="1"/>
</dbReference>
<keyword evidence="3" id="KW-0238">DNA-binding</keyword>
<evidence type="ECO:0000256" key="4">
    <source>
        <dbReference type="ARBA" id="ARBA00023163"/>
    </source>
</evidence>
<feature type="domain" description="RNA polymerase sigma-70 region 4" evidence="7">
    <location>
        <begin position="224"/>
        <end position="272"/>
    </location>
</feature>
<keyword evidence="2" id="KW-0731">Sigma factor</keyword>
<dbReference type="Gene3D" id="1.10.10.10">
    <property type="entry name" value="Winged helix-like DNA-binding domain superfamily/Winged helix DNA-binding domain"/>
    <property type="match status" value="2"/>
</dbReference>
<evidence type="ECO:0000259" key="7">
    <source>
        <dbReference type="Pfam" id="PF04545"/>
    </source>
</evidence>
<evidence type="ECO:0000256" key="1">
    <source>
        <dbReference type="ARBA" id="ARBA00023015"/>
    </source>
</evidence>
<accession>A0ABP3ERM5</accession>
<dbReference type="PRINTS" id="PR00046">
    <property type="entry name" value="SIGMA70FCT"/>
</dbReference>
<dbReference type="PANTHER" id="PTHR30385:SF4">
    <property type="entry name" value="RNA POLYMERASE SIGMA-E FACTOR"/>
    <property type="match status" value="1"/>
</dbReference>
<organism evidence="8 9">
    <name type="scientific">Cryptosporangium japonicum</name>
    <dbReference type="NCBI Taxonomy" id="80872"/>
    <lineage>
        <taxon>Bacteria</taxon>
        <taxon>Bacillati</taxon>
        <taxon>Actinomycetota</taxon>
        <taxon>Actinomycetes</taxon>
        <taxon>Cryptosporangiales</taxon>
        <taxon>Cryptosporangiaceae</taxon>
        <taxon>Cryptosporangium</taxon>
    </lineage>
</organism>
<keyword evidence="4" id="KW-0804">Transcription</keyword>
<dbReference type="Pfam" id="PF04539">
    <property type="entry name" value="Sigma70_r3"/>
    <property type="match status" value="1"/>
</dbReference>
<dbReference type="NCBIfam" id="TIGR02980">
    <property type="entry name" value="SigBFG"/>
    <property type="match status" value="1"/>
</dbReference>
<dbReference type="InterPro" id="IPR007624">
    <property type="entry name" value="RNA_pol_sigma70_r3"/>
</dbReference>
<dbReference type="PANTHER" id="PTHR30385">
    <property type="entry name" value="SIGMA FACTOR F FLAGELLAR"/>
    <property type="match status" value="1"/>
</dbReference>
<gene>
    <name evidence="8" type="ORF">GCM10009539_73500</name>
</gene>
<evidence type="ECO:0000313" key="9">
    <source>
        <dbReference type="Proteomes" id="UP001500967"/>
    </source>
</evidence>
<evidence type="ECO:0000313" key="8">
    <source>
        <dbReference type="EMBL" id="GAA0275043.1"/>
    </source>
</evidence>
<evidence type="ECO:0000259" key="6">
    <source>
        <dbReference type="Pfam" id="PF04542"/>
    </source>
</evidence>
<name>A0ABP3ERM5_9ACTN</name>
<dbReference type="Pfam" id="PF04542">
    <property type="entry name" value="Sigma70_r2"/>
    <property type="match status" value="1"/>
</dbReference>
<dbReference type="RefSeq" id="WP_344653549.1">
    <property type="nucleotide sequence ID" value="NZ_BAAAGX010000033.1"/>
</dbReference>
<keyword evidence="1" id="KW-0805">Transcription regulation</keyword>
<evidence type="ECO:0000259" key="5">
    <source>
        <dbReference type="Pfam" id="PF04539"/>
    </source>
</evidence>
<dbReference type="InterPro" id="IPR000943">
    <property type="entry name" value="RNA_pol_sigma70"/>
</dbReference>
<protein>
    <submittedName>
        <fullName evidence="8">SigB/SigF/SigG family RNA polymerase sigma factor</fullName>
    </submittedName>
</protein>
<comment type="caution">
    <text evidence="8">The sequence shown here is derived from an EMBL/GenBank/DDBJ whole genome shotgun (WGS) entry which is preliminary data.</text>
</comment>
<dbReference type="InterPro" id="IPR013325">
    <property type="entry name" value="RNA_pol_sigma_r2"/>
</dbReference>
<dbReference type="Proteomes" id="UP001500967">
    <property type="component" value="Unassembled WGS sequence"/>
</dbReference>
<feature type="domain" description="RNA polymerase sigma-70 region 2" evidence="6">
    <location>
        <begin position="62"/>
        <end position="127"/>
    </location>
</feature>
<evidence type="ECO:0000256" key="3">
    <source>
        <dbReference type="ARBA" id="ARBA00023125"/>
    </source>
</evidence>
<dbReference type="InterPro" id="IPR036388">
    <property type="entry name" value="WH-like_DNA-bd_sf"/>
</dbReference>
<evidence type="ECO:0000256" key="2">
    <source>
        <dbReference type="ARBA" id="ARBA00023082"/>
    </source>
</evidence>
<dbReference type="SUPFAM" id="SSF88946">
    <property type="entry name" value="Sigma2 domain of RNA polymerase sigma factors"/>
    <property type="match status" value="1"/>
</dbReference>
<dbReference type="CDD" id="cd06171">
    <property type="entry name" value="Sigma70_r4"/>
    <property type="match status" value="1"/>
</dbReference>
<feature type="domain" description="RNA polymerase sigma-70 region 3" evidence="5">
    <location>
        <begin position="137"/>
        <end position="197"/>
    </location>
</feature>
<keyword evidence="9" id="KW-1185">Reference proteome</keyword>
<dbReference type="NCBIfam" id="TIGR02937">
    <property type="entry name" value="sigma70-ECF"/>
    <property type="match status" value="1"/>
</dbReference>
<dbReference type="InterPro" id="IPR014284">
    <property type="entry name" value="RNA_pol_sigma-70_dom"/>
</dbReference>